<sequence length="102" mass="11629">IVSPLQSSFILGRSSAENASILQEIIHSMRKSKKKQGDVVFKLDLEKAYDRVEWSFLQQVLQEYGFPTNIIQMVLAGIFSSLMSILWNGNRLPPFIAKSELR</sequence>
<feature type="domain" description="Reverse transcriptase" evidence="1">
    <location>
        <begin position="3"/>
        <end position="81"/>
    </location>
</feature>
<accession>A0A151SAV0</accession>
<dbReference type="Gramene" id="C.cajan_26349.t">
    <property type="protein sequence ID" value="C.cajan_26349.t.cds1"/>
    <property type="gene ID" value="C.cajan_26349"/>
</dbReference>
<evidence type="ECO:0000313" key="3">
    <source>
        <dbReference type="Proteomes" id="UP000075243"/>
    </source>
</evidence>
<dbReference type="AlphaFoldDB" id="A0A151SAV0"/>
<dbReference type="PANTHER" id="PTHR19446">
    <property type="entry name" value="REVERSE TRANSCRIPTASES"/>
    <property type="match status" value="1"/>
</dbReference>
<dbReference type="InterPro" id="IPR000477">
    <property type="entry name" value="RT_dom"/>
</dbReference>
<dbReference type="OMA" id="IEWQNIT"/>
<protein>
    <recommendedName>
        <fullName evidence="1">Reverse transcriptase domain-containing protein</fullName>
    </recommendedName>
</protein>
<organism evidence="2 3">
    <name type="scientific">Cajanus cajan</name>
    <name type="common">Pigeon pea</name>
    <name type="synonym">Cajanus indicus</name>
    <dbReference type="NCBI Taxonomy" id="3821"/>
    <lineage>
        <taxon>Eukaryota</taxon>
        <taxon>Viridiplantae</taxon>
        <taxon>Streptophyta</taxon>
        <taxon>Embryophyta</taxon>
        <taxon>Tracheophyta</taxon>
        <taxon>Spermatophyta</taxon>
        <taxon>Magnoliopsida</taxon>
        <taxon>eudicotyledons</taxon>
        <taxon>Gunneridae</taxon>
        <taxon>Pentapetalae</taxon>
        <taxon>rosids</taxon>
        <taxon>fabids</taxon>
        <taxon>Fabales</taxon>
        <taxon>Fabaceae</taxon>
        <taxon>Papilionoideae</taxon>
        <taxon>50 kb inversion clade</taxon>
        <taxon>NPAAA clade</taxon>
        <taxon>indigoferoid/millettioid clade</taxon>
        <taxon>Phaseoleae</taxon>
        <taxon>Cajanus</taxon>
    </lineage>
</organism>
<dbReference type="Proteomes" id="UP000075243">
    <property type="component" value="Unassembled WGS sequence"/>
</dbReference>
<keyword evidence="3" id="KW-1185">Reference proteome</keyword>
<evidence type="ECO:0000259" key="1">
    <source>
        <dbReference type="Pfam" id="PF00078"/>
    </source>
</evidence>
<dbReference type="EMBL" id="KQ483430">
    <property type="protein sequence ID" value="KYP51936.1"/>
    <property type="molecule type" value="Genomic_DNA"/>
</dbReference>
<dbReference type="STRING" id="3821.A0A151SAV0"/>
<proteinExistence type="predicted"/>
<reference evidence="2" key="1">
    <citation type="journal article" date="2012" name="Nat. Biotechnol.">
        <title>Draft genome sequence of pigeonpea (Cajanus cajan), an orphan legume crop of resource-poor farmers.</title>
        <authorList>
            <person name="Varshney R.K."/>
            <person name="Chen W."/>
            <person name="Li Y."/>
            <person name="Bharti A.K."/>
            <person name="Saxena R.K."/>
            <person name="Schlueter J.A."/>
            <person name="Donoghue M.T."/>
            <person name="Azam S."/>
            <person name="Fan G."/>
            <person name="Whaley A.M."/>
            <person name="Farmer A.D."/>
            <person name="Sheridan J."/>
            <person name="Iwata A."/>
            <person name="Tuteja R."/>
            <person name="Penmetsa R.V."/>
            <person name="Wu W."/>
            <person name="Upadhyaya H.D."/>
            <person name="Yang S.P."/>
            <person name="Shah T."/>
            <person name="Saxena K.B."/>
            <person name="Michael T."/>
            <person name="McCombie W.R."/>
            <person name="Yang B."/>
            <person name="Zhang G."/>
            <person name="Yang H."/>
            <person name="Wang J."/>
            <person name="Spillane C."/>
            <person name="Cook D.R."/>
            <person name="May G.D."/>
            <person name="Xu X."/>
            <person name="Jackson S.A."/>
        </authorList>
    </citation>
    <scope>NUCLEOTIDE SEQUENCE [LARGE SCALE GENOMIC DNA]</scope>
</reference>
<feature type="non-terminal residue" evidence="2">
    <location>
        <position position="1"/>
    </location>
</feature>
<gene>
    <name evidence="2" type="ORF">KK1_026145</name>
</gene>
<dbReference type="Pfam" id="PF00078">
    <property type="entry name" value="RVT_1"/>
    <property type="match status" value="1"/>
</dbReference>
<evidence type="ECO:0000313" key="2">
    <source>
        <dbReference type="EMBL" id="KYP51936.1"/>
    </source>
</evidence>
<name>A0A151SAV0_CAJCA</name>